<keyword evidence="5 6" id="KW-0472">Membrane</keyword>
<feature type="domain" description="DUF3817" evidence="7">
    <location>
        <begin position="22"/>
        <end position="108"/>
    </location>
</feature>
<proteinExistence type="predicted"/>
<dbReference type="Proteomes" id="UP000247892">
    <property type="component" value="Unassembled WGS sequence"/>
</dbReference>
<dbReference type="EMBL" id="MASU01000007">
    <property type="protein sequence ID" value="PXY30641.1"/>
    <property type="molecule type" value="Genomic_DNA"/>
</dbReference>
<keyword evidence="9" id="KW-1185">Reference proteome</keyword>
<evidence type="ECO:0000256" key="6">
    <source>
        <dbReference type="SAM" id="Phobius"/>
    </source>
</evidence>
<evidence type="ECO:0000256" key="2">
    <source>
        <dbReference type="ARBA" id="ARBA00022475"/>
    </source>
</evidence>
<accession>A0A318LMN7</accession>
<dbReference type="AlphaFoldDB" id="A0A318LMN7"/>
<keyword evidence="2" id="KW-1003">Cell membrane</keyword>
<evidence type="ECO:0000256" key="4">
    <source>
        <dbReference type="ARBA" id="ARBA00022989"/>
    </source>
</evidence>
<keyword evidence="4 6" id="KW-1133">Transmembrane helix</keyword>
<organism evidence="8 9">
    <name type="scientific">Prauserella flavalba</name>
    <dbReference type="NCBI Taxonomy" id="1477506"/>
    <lineage>
        <taxon>Bacteria</taxon>
        <taxon>Bacillati</taxon>
        <taxon>Actinomycetota</taxon>
        <taxon>Actinomycetes</taxon>
        <taxon>Pseudonocardiales</taxon>
        <taxon>Pseudonocardiaceae</taxon>
        <taxon>Prauserella</taxon>
    </lineage>
</organism>
<comment type="subcellular location">
    <subcellularLocation>
        <location evidence="1">Cell membrane</location>
        <topology evidence="1">Multi-pass membrane protein</topology>
    </subcellularLocation>
</comment>
<evidence type="ECO:0000259" key="7">
    <source>
        <dbReference type="Pfam" id="PF12823"/>
    </source>
</evidence>
<comment type="caution">
    <text evidence="8">The sequence shown here is derived from an EMBL/GenBank/DDBJ whole genome shotgun (WGS) entry which is preliminary data.</text>
</comment>
<feature type="transmembrane region" description="Helical" evidence="6">
    <location>
        <begin position="55"/>
        <end position="74"/>
    </location>
</feature>
<dbReference type="InterPro" id="IPR023845">
    <property type="entry name" value="DUF3817_TM"/>
</dbReference>
<dbReference type="PANTHER" id="PTHR40077:SF2">
    <property type="entry name" value="MEMBRANE PROTEIN"/>
    <property type="match status" value="1"/>
</dbReference>
<protein>
    <recommendedName>
        <fullName evidence="7">DUF3817 domain-containing protein</fullName>
    </recommendedName>
</protein>
<feature type="transmembrane region" description="Helical" evidence="6">
    <location>
        <begin position="27"/>
        <end position="49"/>
    </location>
</feature>
<feature type="transmembrane region" description="Helical" evidence="6">
    <location>
        <begin position="86"/>
        <end position="103"/>
    </location>
</feature>
<gene>
    <name evidence="8" type="ORF">BA062_19030</name>
</gene>
<sequence>MVTTDRDETQAAPAATSLRGPLQRFRIAAFATGIGLLGLCAVMIVRYGFDNPEPSAIYSPIHGVIYMIYLVVAVDLALKARWSVKGTVGVLLAGCVPLLSFYVERKVTQRVTEGRKL</sequence>
<keyword evidence="3 6" id="KW-0812">Transmembrane</keyword>
<dbReference type="Pfam" id="PF12823">
    <property type="entry name" value="DUF3817"/>
    <property type="match status" value="1"/>
</dbReference>
<dbReference type="NCBIfam" id="TIGR03954">
    <property type="entry name" value="integ_memb_HG"/>
    <property type="match status" value="1"/>
</dbReference>
<evidence type="ECO:0000256" key="3">
    <source>
        <dbReference type="ARBA" id="ARBA00022692"/>
    </source>
</evidence>
<dbReference type="RefSeq" id="WP_110338660.1">
    <property type="nucleotide sequence ID" value="NZ_JBHVKT010000091.1"/>
</dbReference>
<reference evidence="8 9" key="1">
    <citation type="submission" date="2016-07" db="EMBL/GenBank/DDBJ databases">
        <title>Draft genome sequence of Prauserella sp. YIM 121212, isolated from alkaline soil.</title>
        <authorList>
            <person name="Ruckert C."/>
            <person name="Albersmeier A."/>
            <person name="Jiang C.-L."/>
            <person name="Jiang Y."/>
            <person name="Kalinowski J."/>
            <person name="Schneider O."/>
            <person name="Winkler A."/>
            <person name="Zotchev S.B."/>
        </authorList>
    </citation>
    <scope>NUCLEOTIDE SEQUENCE [LARGE SCALE GENOMIC DNA]</scope>
    <source>
        <strain evidence="8 9">YIM 121212</strain>
    </source>
</reference>
<dbReference type="PANTHER" id="PTHR40077">
    <property type="entry name" value="MEMBRANE PROTEIN-RELATED"/>
    <property type="match status" value="1"/>
</dbReference>
<dbReference type="GO" id="GO:0005886">
    <property type="term" value="C:plasma membrane"/>
    <property type="evidence" value="ECO:0007669"/>
    <property type="project" value="UniProtKB-SubCell"/>
</dbReference>
<evidence type="ECO:0000256" key="5">
    <source>
        <dbReference type="ARBA" id="ARBA00023136"/>
    </source>
</evidence>
<dbReference type="OrthoDB" id="9342687at2"/>
<evidence type="ECO:0000313" key="8">
    <source>
        <dbReference type="EMBL" id="PXY30641.1"/>
    </source>
</evidence>
<name>A0A318LMN7_9PSEU</name>
<evidence type="ECO:0000256" key="1">
    <source>
        <dbReference type="ARBA" id="ARBA00004651"/>
    </source>
</evidence>
<evidence type="ECO:0000313" key="9">
    <source>
        <dbReference type="Proteomes" id="UP000247892"/>
    </source>
</evidence>